<dbReference type="HOGENOM" id="CLU_1468296_0_0_1"/>
<dbReference type="KEGG" id="gtr:GLOTRDRAFT_135927"/>
<evidence type="ECO:0000313" key="2">
    <source>
        <dbReference type="Proteomes" id="UP000030669"/>
    </source>
</evidence>
<evidence type="ECO:0000313" key="1">
    <source>
        <dbReference type="EMBL" id="EPQ58919.1"/>
    </source>
</evidence>
<dbReference type="Proteomes" id="UP000030669">
    <property type="component" value="Unassembled WGS sequence"/>
</dbReference>
<sequence length="184" mass="20839">MVALRGKPEGGLAHMKHALIIYLDGFGCSGCQALNTTAFTLTSLKLRRHLQPLGSSYIVKTAYNDSLLCFIFSVTIDVWNILYWALSDSRYRHTLSLMLTLALTNVVSQRLVVRLRASDELDYNEDHILGTFSKELDIIARPASPMIFEEVPKSPTNNVRTDIYEFRRPGRLSHISEEVELTVH</sequence>
<dbReference type="GeneID" id="19303426"/>
<reference evidence="1 2" key="1">
    <citation type="journal article" date="2012" name="Science">
        <title>The Paleozoic origin of enzymatic lignin decomposition reconstructed from 31 fungal genomes.</title>
        <authorList>
            <person name="Floudas D."/>
            <person name="Binder M."/>
            <person name="Riley R."/>
            <person name="Barry K."/>
            <person name="Blanchette R.A."/>
            <person name="Henrissat B."/>
            <person name="Martinez A.T."/>
            <person name="Otillar R."/>
            <person name="Spatafora J.W."/>
            <person name="Yadav J.S."/>
            <person name="Aerts A."/>
            <person name="Benoit I."/>
            <person name="Boyd A."/>
            <person name="Carlson A."/>
            <person name="Copeland A."/>
            <person name="Coutinho P.M."/>
            <person name="de Vries R.P."/>
            <person name="Ferreira P."/>
            <person name="Findley K."/>
            <person name="Foster B."/>
            <person name="Gaskell J."/>
            <person name="Glotzer D."/>
            <person name="Gorecki P."/>
            <person name="Heitman J."/>
            <person name="Hesse C."/>
            <person name="Hori C."/>
            <person name="Igarashi K."/>
            <person name="Jurgens J.A."/>
            <person name="Kallen N."/>
            <person name="Kersten P."/>
            <person name="Kohler A."/>
            <person name="Kuees U."/>
            <person name="Kumar T.K.A."/>
            <person name="Kuo A."/>
            <person name="LaButti K."/>
            <person name="Larrondo L.F."/>
            <person name="Lindquist E."/>
            <person name="Ling A."/>
            <person name="Lombard V."/>
            <person name="Lucas S."/>
            <person name="Lundell T."/>
            <person name="Martin R."/>
            <person name="McLaughlin D.J."/>
            <person name="Morgenstern I."/>
            <person name="Morin E."/>
            <person name="Murat C."/>
            <person name="Nagy L.G."/>
            <person name="Nolan M."/>
            <person name="Ohm R.A."/>
            <person name="Patyshakuliyeva A."/>
            <person name="Rokas A."/>
            <person name="Ruiz-Duenas F.J."/>
            <person name="Sabat G."/>
            <person name="Salamov A."/>
            <person name="Samejima M."/>
            <person name="Schmutz J."/>
            <person name="Slot J.C."/>
            <person name="St John F."/>
            <person name="Stenlid J."/>
            <person name="Sun H."/>
            <person name="Sun S."/>
            <person name="Syed K."/>
            <person name="Tsang A."/>
            <person name="Wiebenga A."/>
            <person name="Young D."/>
            <person name="Pisabarro A."/>
            <person name="Eastwood D.C."/>
            <person name="Martin F."/>
            <person name="Cullen D."/>
            <person name="Grigoriev I.V."/>
            <person name="Hibbett D.S."/>
        </authorList>
    </citation>
    <scope>NUCLEOTIDE SEQUENCE [LARGE SCALE GENOMIC DNA]</scope>
    <source>
        <strain evidence="1 2">ATCC 11539</strain>
    </source>
</reference>
<accession>S7RZP2</accession>
<organism evidence="1 2">
    <name type="scientific">Gloeophyllum trabeum (strain ATCC 11539 / FP-39264 / Madison 617)</name>
    <name type="common">Brown rot fungus</name>
    <dbReference type="NCBI Taxonomy" id="670483"/>
    <lineage>
        <taxon>Eukaryota</taxon>
        <taxon>Fungi</taxon>
        <taxon>Dikarya</taxon>
        <taxon>Basidiomycota</taxon>
        <taxon>Agaricomycotina</taxon>
        <taxon>Agaricomycetes</taxon>
        <taxon>Gloeophyllales</taxon>
        <taxon>Gloeophyllaceae</taxon>
        <taxon>Gloeophyllum</taxon>
    </lineage>
</organism>
<protein>
    <submittedName>
        <fullName evidence="1">Uncharacterized protein</fullName>
    </submittedName>
</protein>
<dbReference type="AlphaFoldDB" id="S7RZP2"/>
<gene>
    <name evidence="1" type="ORF">GLOTRDRAFT_135927</name>
</gene>
<dbReference type="EMBL" id="KB469297">
    <property type="protein sequence ID" value="EPQ58919.1"/>
    <property type="molecule type" value="Genomic_DNA"/>
</dbReference>
<proteinExistence type="predicted"/>
<name>S7RZP2_GLOTA</name>
<keyword evidence="2" id="KW-1185">Reference proteome</keyword>
<dbReference type="RefSeq" id="XP_007862046.1">
    <property type="nucleotide sequence ID" value="XM_007863855.1"/>
</dbReference>